<dbReference type="Proteomes" id="UP001295684">
    <property type="component" value="Unassembled WGS sequence"/>
</dbReference>
<comment type="caution">
    <text evidence="1">The sequence shown here is derived from an EMBL/GenBank/DDBJ whole genome shotgun (WGS) entry which is preliminary data.</text>
</comment>
<organism evidence="1 2">
    <name type="scientific">Euplotes crassus</name>
    <dbReference type="NCBI Taxonomy" id="5936"/>
    <lineage>
        <taxon>Eukaryota</taxon>
        <taxon>Sar</taxon>
        <taxon>Alveolata</taxon>
        <taxon>Ciliophora</taxon>
        <taxon>Intramacronucleata</taxon>
        <taxon>Spirotrichea</taxon>
        <taxon>Hypotrichia</taxon>
        <taxon>Euplotida</taxon>
        <taxon>Euplotidae</taxon>
        <taxon>Moneuplotes</taxon>
    </lineage>
</organism>
<gene>
    <name evidence="1" type="ORF">ECRASSUSDP1_LOCUS8694</name>
</gene>
<reference evidence="1" key="1">
    <citation type="submission" date="2023-07" db="EMBL/GenBank/DDBJ databases">
        <authorList>
            <consortium name="AG Swart"/>
            <person name="Singh M."/>
            <person name="Singh A."/>
            <person name="Seah K."/>
            <person name="Emmerich C."/>
        </authorList>
    </citation>
    <scope>NUCLEOTIDE SEQUENCE</scope>
    <source>
        <strain evidence="1">DP1</strain>
    </source>
</reference>
<dbReference type="EMBL" id="CAMPGE010008516">
    <property type="protein sequence ID" value="CAI2367411.1"/>
    <property type="molecule type" value="Genomic_DNA"/>
</dbReference>
<proteinExistence type="predicted"/>
<evidence type="ECO:0000313" key="1">
    <source>
        <dbReference type="EMBL" id="CAI2367411.1"/>
    </source>
</evidence>
<dbReference type="AlphaFoldDB" id="A0AAD1UGB6"/>
<protein>
    <submittedName>
        <fullName evidence="1">Uncharacterized protein</fullName>
    </submittedName>
</protein>
<evidence type="ECO:0000313" key="2">
    <source>
        <dbReference type="Proteomes" id="UP001295684"/>
    </source>
</evidence>
<accession>A0AAD1UGB6</accession>
<keyword evidence="2" id="KW-1185">Reference proteome</keyword>
<sequence>MINQNYEAAASNFCGFYPQYMMCNYQNTSDLQAVSGEALFVNDFQNSGAKWTAIAGQGTSNAFSSLDSHNAKIDQFQGQIDYYQGFMPTQDSYIKATSKASFDLSEKLPRIEKVFEEVSNFAEFSPAGSSKSTLPDSCYSFEQQTPATSQIFESRLHQLYKNLHSLEDSSKCVTSLQNFPKCEFRQNTFVESTPGCDGVNSDMLAYHNALQEGDIIKKASEITTQYEKLEMKNLKRHYKMDLMQVSIKKKCQKRGRKRVNVLPAQNFDELLSNLVVPKWTTILTKKTKREGEPIGQVTDEYLWTKVLRDMRDFFRIIFKSRFHRSEKREDSNRDLLVKMFLQELGITDISFLNSVSTFDFLYKAHYKARSTNEGKIFKDIINSTPMRIYYYYSETVRENFLQDDLCSRLLYYFLVNFGVTYLSCIQKNLRPGVESIINYVTKRFSYGS</sequence>
<name>A0AAD1UGB6_EUPCR</name>